<protein>
    <recommendedName>
        <fullName evidence="2">U-box domain-containing protein</fullName>
    </recommendedName>
</protein>
<dbReference type="InterPro" id="IPR052085">
    <property type="entry name" value="WD-SAM-U-box"/>
</dbReference>
<dbReference type="SUPFAM" id="SSF57850">
    <property type="entry name" value="RING/U-box"/>
    <property type="match status" value="1"/>
</dbReference>
<dbReference type="Pfam" id="PF04564">
    <property type="entry name" value="U-box"/>
    <property type="match status" value="1"/>
</dbReference>
<dbReference type="SMART" id="SM00504">
    <property type="entry name" value="Ubox"/>
    <property type="match status" value="1"/>
</dbReference>
<feature type="domain" description="U-box" evidence="2">
    <location>
        <begin position="254"/>
        <end position="332"/>
    </location>
</feature>
<dbReference type="Proteomes" id="UP000325113">
    <property type="component" value="Unassembled WGS sequence"/>
</dbReference>
<dbReference type="PANTHER" id="PTHR46573">
    <property type="entry name" value="WD REPEAT, SAM AND U-BOX DOMAIN-CONTAINING PROTEIN 1"/>
    <property type="match status" value="1"/>
</dbReference>
<dbReference type="GO" id="GO:0004842">
    <property type="term" value="F:ubiquitin-protein transferase activity"/>
    <property type="evidence" value="ECO:0007669"/>
    <property type="project" value="InterPro"/>
</dbReference>
<evidence type="ECO:0000313" key="3">
    <source>
        <dbReference type="EMBL" id="KAA0158261.1"/>
    </source>
</evidence>
<comment type="caution">
    <text evidence="3">The sequence shown here is derived from an EMBL/GenBank/DDBJ whole genome shotgun (WGS) entry which is preliminary data.</text>
</comment>
<evidence type="ECO:0000313" key="4">
    <source>
        <dbReference type="Proteomes" id="UP000325113"/>
    </source>
</evidence>
<sequence>MSAWTEAAGADAPFGKRRLRELAGTPLPESGVPAGLVGALERLVTTVNESTGPDRVLAFVALATAAVAPPARPLVLEALAGLAEDIDALLSAREDVRAGRGQGAWRRDLHEAVLVLLVRCQSYRLAATDVLELVRGDVGLCTELLARLLAVAAYEEDMGTGGGGAGGGGGRSLVHSDSDLDMAAAPAYRTREWAERQWRAMQSERQGREAKARLGGGGGAPPARAPGAMSAAAPPSSPVLATAAAKLAAGGDAGVPADFACGLDGNPMRDPVRRGGDAGAGPAFDRPAIEAWLQRGSTTCPVTGEPLTKADLAPCPELRSRISAWRAGVGAAGPAPRKAVAVMVGGAEELEGDALYDF</sequence>
<dbReference type="PANTHER" id="PTHR46573:SF1">
    <property type="entry name" value="WD REPEAT, SAM AND U-BOX DOMAIN-CONTAINING PROTEIN 1"/>
    <property type="match status" value="1"/>
</dbReference>
<dbReference type="GO" id="GO:0016567">
    <property type="term" value="P:protein ubiquitination"/>
    <property type="evidence" value="ECO:0007669"/>
    <property type="project" value="InterPro"/>
</dbReference>
<reference evidence="3 4" key="1">
    <citation type="submission" date="2019-07" db="EMBL/GenBank/DDBJ databases">
        <title>Genomes of Cafeteria roenbergensis.</title>
        <authorList>
            <person name="Fischer M.G."/>
            <person name="Hackl T."/>
            <person name="Roman M."/>
        </authorList>
    </citation>
    <scope>NUCLEOTIDE SEQUENCE [LARGE SCALE GENOMIC DNA]</scope>
    <source>
        <strain evidence="3 4">Cflag</strain>
    </source>
</reference>
<dbReference type="InterPro" id="IPR013083">
    <property type="entry name" value="Znf_RING/FYVE/PHD"/>
</dbReference>
<dbReference type="PROSITE" id="PS51698">
    <property type="entry name" value="U_BOX"/>
    <property type="match status" value="1"/>
</dbReference>
<proteinExistence type="predicted"/>
<dbReference type="EMBL" id="VLTM01000069">
    <property type="protein sequence ID" value="KAA0158261.1"/>
    <property type="molecule type" value="Genomic_DNA"/>
</dbReference>
<dbReference type="Gene3D" id="3.30.40.10">
    <property type="entry name" value="Zinc/RING finger domain, C3HC4 (zinc finger)"/>
    <property type="match status" value="1"/>
</dbReference>
<feature type="region of interest" description="Disordered" evidence="1">
    <location>
        <begin position="198"/>
        <end position="235"/>
    </location>
</feature>
<feature type="compositionally biased region" description="Low complexity" evidence="1">
    <location>
        <begin position="221"/>
        <end position="235"/>
    </location>
</feature>
<evidence type="ECO:0000259" key="2">
    <source>
        <dbReference type="PROSITE" id="PS51698"/>
    </source>
</evidence>
<name>A0A5A8D2R1_CAFRO</name>
<organism evidence="3 4">
    <name type="scientific">Cafeteria roenbergensis</name>
    <name type="common">Marine flagellate</name>
    <dbReference type="NCBI Taxonomy" id="33653"/>
    <lineage>
        <taxon>Eukaryota</taxon>
        <taxon>Sar</taxon>
        <taxon>Stramenopiles</taxon>
        <taxon>Bigyra</taxon>
        <taxon>Opalozoa</taxon>
        <taxon>Bicosoecida</taxon>
        <taxon>Cafeteriaceae</taxon>
        <taxon>Cafeteria</taxon>
    </lineage>
</organism>
<evidence type="ECO:0000256" key="1">
    <source>
        <dbReference type="SAM" id="MobiDB-lite"/>
    </source>
</evidence>
<dbReference type="InterPro" id="IPR003613">
    <property type="entry name" value="Ubox_domain"/>
</dbReference>
<dbReference type="AlphaFoldDB" id="A0A5A8D2R1"/>
<gene>
    <name evidence="3" type="ORF">FNF31_05495</name>
</gene>
<accession>A0A5A8D2R1</accession>